<evidence type="ECO:0000313" key="4">
    <source>
        <dbReference type="EMBL" id="KAF9782723.1"/>
    </source>
</evidence>
<dbReference type="Pfam" id="PF20153">
    <property type="entry name" value="DUF6535"/>
    <property type="match status" value="2"/>
</dbReference>
<proteinExistence type="predicted"/>
<reference evidence="4" key="2">
    <citation type="submission" date="2020-11" db="EMBL/GenBank/DDBJ databases">
        <authorList>
            <consortium name="DOE Joint Genome Institute"/>
            <person name="Kuo A."/>
            <person name="Miyauchi S."/>
            <person name="Kiss E."/>
            <person name="Drula E."/>
            <person name="Kohler A."/>
            <person name="Sanchez-Garcia M."/>
            <person name="Andreopoulos B."/>
            <person name="Barry K.W."/>
            <person name="Bonito G."/>
            <person name="Buee M."/>
            <person name="Carver A."/>
            <person name="Chen C."/>
            <person name="Cichocki N."/>
            <person name="Clum A."/>
            <person name="Culley D."/>
            <person name="Crous P.W."/>
            <person name="Fauchery L."/>
            <person name="Girlanda M."/>
            <person name="Hayes R."/>
            <person name="Keri Z."/>
            <person name="Labutti K."/>
            <person name="Lipzen A."/>
            <person name="Lombard V."/>
            <person name="Magnuson J."/>
            <person name="Maillard F."/>
            <person name="Morin E."/>
            <person name="Murat C."/>
            <person name="Nolan M."/>
            <person name="Ohm R."/>
            <person name="Pangilinan J."/>
            <person name="Pereira M."/>
            <person name="Perotto S."/>
            <person name="Peter M."/>
            <person name="Riley R."/>
            <person name="Sitrit Y."/>
            <person name="Stielow B."/>
            <person name="Szollosi G."/>
            <person name="Zifcakova L."/>
            <person name="Stursova M."/>
            <person name="Spatafora J.W."/>
            <person name="Tedersoo L."/>
            <person name="Vaario L.-M."/>
            <person name="Yamada A."/>
            <person name="Yan M."/>
            <person name="Wang P."/>
            <person name="Xu J."/>
            <person name="Bruns T."/>
            <person name="Baldrian P."/>
            <person name="Vilgalys R."/>
            <person name="Henrissat B."/>
            <person name="Grigoriev I.V."/>
            <person name="Hibbett D."/>
            <person name="Nagy L.G."/>
            <person name="Martin F.M."/>
        </authorList>
    </citation>
    <scope>NUCLEOTIDE SEQUENCE</scope>
    <source>
        <strain evidence="4">UH-Tt-Lm1</strain>
    </source>
</reference>
<dbReference type="Proteomes" id="UP000736335">
    <property type="component" value="Unassembled WGS sequence"/>
</dbReference>
<comment type="caution">
    <text evidence="4">The sequence shown here is derived from an EMBL/GenBank/DDBJ whole genome shotgun (WGS) entry which is preliminary data.</text>
</comment>
<keyword evidence="2" id="KW-1133">Transmembrane helix</keyword>
<organism evidence="4 5">
    <name type="scientific">Thelephora terrestris</name>
    <dbReference type="NCBI Taxonomy" id="56493"/>
    <lineage>
        <taxon>Eukaryota</taxon>
        <taxon>Fungi</taxon>
        <taxon>Dikarya</taxon>
        <taxon>Basidiomycota</taxon>
        <taxon>Agaricomycotina</taxon>
        <taxon>Agaricomycetes</taxon>
        <taxon>Thelephorales</taxon>
        <taxon>Thelephoraceae</taxon>
        <taxon>Thelephora</taxon>
    </lineage>
</organism>
<dbReference type="EMBL" id="WIUZ02000011">
    <property type="protein sequence ID" value="KAF9782723.1"/>
    <property type="molecule type" value="Genomic_DNA"/>
</dbReference>
<feature type="transmembrane region" description="Helical" evidence="2">
    <location>
        <begin position="198"/>
        <end position="218"/>
    </location>
</feature>
<feature type="transmembrane region" description="Helical" evidence="2">
    <location>
        <begin position="260"/>
        <end position="281"/>
    </location>
</feature>
<feature type="transmembrane region" description="Helical" evidence="2">
    <location>
        <begin position="287"/>
        <end position="312"/>
    </location>
</feature>
<accession>A0A9P6HAS2</accession>
<evidence type="ECO:0000313" key="5">
    <source>
        <dbReference type="Proteomes" id="UP000736335"/>
    </source>
</evidence>
<evidence type="ECO:0000256" key="2">
    <source>
        <dbReference type="SAM" id="Phobius"/>
    </source>
</evidence>
<protein>
    <recommendedName>
        <fullName evidence="3">DUF6535 domain-containing protein</fullName>
    </recommendedName>
</protein>
<keyword evidence="2" id="KW-0472">Membrane</keyword>
<gene>
    <name evidence="4" type="ORF">BJ322DRAFT_166945</name>
</gene>
<keyword evidence="5" id="KW-1185">Reference proteome</keyword>
<sequence length="1002" mass="114188">MFSRIPMQSLCFFIIKTSHCSASLEAVQTCPLWCLRCDHGSLWIQTVLEQSSPRRIFQQERPQTQTSAALQNKRKVLKLPEDDGTGLPKLTPTLEEESVAFRRDEEDRFTRLEKAIRELKPAPINIDPTKNFWTIYNQVADEHDNNLLKKYSGDLDTSLLFATLFFAVDTTIIFQTLPSHTGGSSTPFNLVPFKVVRARSIFFASLAVTSFVAFIALLGKQWILHYTRVSTWGSIIDRGKERQVKFVGLQKWGLHFIMEALPVLLQLALLLLNIGLIVYFWDLDRSAADVLLAVTCTGFAFYVGMAVLATIWKDCPFQTPLSLVLLRLLPWVKEIKTRVQPRAWLRRLYAALLQPKRVEGDGRQMTPIGPSHRASIGEETTTFQLVGNVREKSIHNDAYMRLSNPVFWRTDPLFTPPLTLDTAAAAGFWLIENSTDFSAAAAVAAAFPEFQWPVHHHSIKALIRLRDTYTECFRAPKVDEPARLQALQSAAAYYVLYHAWLLWSESNSGEVEVEKPPSDLPLDLLLLHKDSDEWHGCDLFEYLLRAHDRSVPVKSAEFLSYIAPYWCCGDSDSTVRFRSGHLQSLDELITVLEVSKALIPTTLTNCVLCVGAAMDFPLHPEDLIRVDKSKYLVSTFKMAVEHIHYVVLNRGRRYRHAAEALEILLTLVGHTTLPLVDAAWIDELLKLAADGDMADEVFTLFLELSARRDSVDPVQPLKQDPQSLGRTATSETHTPDDTLFSKVVDNIQTRDWEDPAVSGGLLAIRNIRQLEPSLLNDDTLQTFYDAMNRDNPFRVRQAAYDVMVVTQNQWLELERLRPKLEDLDFFRQMYHVVDDTNLSDYQRSFLTMMEVLSKEVYWHPYLRKAMDIWLPFRREGWSQIFNIIENVGGLPSGKRADHSSSSLDDSLQQLIVDGWREASGSLVPRGIFDTNFLKPLAEVTERFNLFDDGHREEVLTEVENVIYALGRREDYGFESPPKDVVAIVDALQEKLRSPPKRKPTDD</sequence>
<dbReference type="InterPro" id="IPR045338">
    <property type="entry name" value="DUF6535"/>
</dbReference>
<keyword evidence="2" id="KW-0812">Transmembrane</keyword>
<evidence type="ECO:0000259" key="3">
    <source>
        <dbReference type="Pfam" id="PF20153"/>
    </source>
</evidence>
<evidence type="ECO:0000256" key="1">
    <source>
        <dbReference type="SAM" id="MobiDB-lite"/>
    </source>
</evidence>
<name>A0A9P6HAS2_9AGAM</name>
<reference evidence="4" key="1">
    <citation type="journal article" date="2020" name="Nat. Commun.">
        <title>Large-scale genome sequencing of mycorrhizal fungi provides insights into the early evolution of symbiotic traits.</title>
        <authorList>
            <person name="Miyauchi S."/>
            <person name="Kiss E."/>
            <person name="Kuo A."/>
            <person name="Drula E."/>
            <person name="Kohler A."/>
            <person name="Sanchez-Garcia M."/>
            <person name="Morin E."/>
            <person name="Andreopoulos B."/>
            <person name="Barry K.W."/>
            <person name="Bonito G."/>
            <person name="Buee M."/>
            <person name="Carver A."/>
            <person name="Chen C."/>
            <person name="Cichocki N."/>
            <person name="Clum A."/>
            <person name="Culley D."/>
            <person name="Crous P.W."/>
            <person name="Fauchery L."/>
            <person name="Girlanda M."/>
            <person name="Hayes R.D."/>
            <person name="Keri Z."/>
            <person name="LaButti K."/>
            <person name="Lipzen A."/>
            <person name="Lombard V."/>
            <person name="Magnuson J."/>
            <person name="Maillard F."/>
            <person name="Murat C."/>
            <person name="Nolan M."/>
            <person name="Ohm R.A."/>
            <person name="Pangilinan J."/>
            <person name="Pereira M.F."/>
            <person name="Perotto S."/>
            <person name="Peter M."/>
            <person name="Pfister S."/>
            <person name="Riley R."/>
            <person name="Sitrit Y."/>
            <person name="Stielow J.B."/>
            <person name="Szollosi G."/>
            <person name="Zifcakova L."/>
            <person name="Stursova M."/>
            <person name="Spatafora J.W."/>
            <person name="Tedersoo L."/>
            <person name="Vaario L.M."/>
            <person name="Yamada A."/>
            <person name="Yan M."/>
            <person name="Wang P."/>
            <person name="Xu J."/>
            <person name="Bruns T."/>
            <person name="Baldrian P."/>
            <person name="Vilgalys R."/>
            <person name="Dunand C."/>
            <person name="Henrissat B."/>
            <person name="Grigoriev I.V."/>
            <person name="Hibbett D."/>
            <person name="Nagy L.G."/>
            <person name="Martin F.M."/>
        </authorList>
    </citation>
    <scope>NUCLEOTIDE SEQUENCE</scope>
    <source>
        <strain evidence="4">UH-Tt-Lm1</strain>
    </source>
</reference>
<feature type="compositionally biased region" description="Polar residues" evidence="1">
    <location>
        <begin position="720"/>
        <end position="732"/>
    </location>
</feature>
<feature type="domain" description="DUF6535" evidence="3">
    <location>
        <begin position="191"/>
        <end position="281"/>
    </location>
</feature>
<dbReference type="AlphaFoldDB" id="A0A9P6HAS2"/>
<feature type="region of interest" description="Disordered" evidence="1">
    <location>
        <begin position="712"/>
        <end position="735"/>
    </location>
</feature>
<feature type="domain" description="DUF6535" evidence="3">
    <location>
        <begin position="133"/>
        <end position="179"/>
    </location>
</feature>